<comment type="caution">
    <text evidence="2">The sequence shown here is derived from an EMBL/GenBank/DDBJ whole genome shotgun (WGS) entry which is preliminary data.</text>
</comment>
<gene>
    <name evidence="2" type="ORF">Mhypo_02944</name>
</gene>
<sequence>MVQPGPAQAKQAQYQTEAHPGQSAALQAGEPPD</sequence>
<accession>A0ABX9MJX4</accession>
<protein>
    <submittedName>
        <fullName evidence="2">Uncharacterized protein</fullName>
    </submittedName>
</protein>
<evidence type="ECO:0000313" key="2">
    <source>
        <dbReference type="EMBL" id="RIH75370.1"/>
    </source>
</evidence>
<dbReference type="EMBL" id="QWKY01000078">
    <property type="protein sequence ID" value="RIH75370.1"/>
    <property type="molecule type" value="Genomic_DNA"/>
</dbReference>
<keyword evidence="3" id="KW-1185">Reference proteome</keyword>
<evidence type="ECO:0000313" key="3">
    <source>
        <dbReference type="Proteomes" id="UP000265443"/>
    </source>
</evidence>
<reference evidence="2 3" key="1">
    <citation type="submission" date="2018-08" db="EMBL/GenBank/DDBJ databases">
        <title>Meiothermus hypogaeus DSM 23238 genome sequencing project.</title>
        <authorList>
            <person name="Da Costa M.S."/>
            <person name="Albuquerque L."/>
            <person name="Raposo P."/>
            <person name="Froufe H.J.C."/>
            <person name="Barroso C.S."/>
            <person name="Egas C."/>
        </authorList>
    </citation>
    <scope>NUCLEOTIDE SEQUENCE [LARGE SCALE GENOMIC DNA]</scope>
    <source>
        <strain evidence="2 3">DSM 23238</strain>
    </source>
</reference>
<feature type="region of interest" description="Disordered" evidence="1">
    <location>
        <begin position="1"/>
        <end position="33"/>
    </location>
</feature>
<name>A0ABX9MJX4_9DEIN</name>
<proteinExistence type="predicted"/>
<dbReference type="Proteomes" id="UP000265443">
    <property type="component" value="Unassembled WGS sequence"/>
</dbReference>
<evidence type="ECO:0000256" key="1">
    <source>
        <dbReference type="SAM" id="MobiDB-lite"/>
    </source>
</evidence>
<organism evidence="2 3">
    <name type="scientific">Meiothermus hypogaeus</name>
    <dbReference type="NCBI Taxonomy" id="884155"/>
    <lineage>
        <taxon>Bacteria</taxon>
        <taxon>Thermotogati</taxon>
        <taxon>Deinococcota</taxon>
        <taxon>Deinococci</taxon>
        <taxon>Thermales</taxon>
        <taxon>Thermaceae</taxon>
        <taxon>Meiothermus</taxon>
    </lineage>
</organism>